<comment type="catalytic activity">
    <reaction evidence="1 13">
        <text>[protein]-C-terminal S-[(2E,6E)-farnesyl]-L-cysteine + S-adenosyl-L-methionine = [protein]-C-terminal S-[(2E,6E)-farnesyl]-L-cysteine methyl ester + S-adenosyl-L-homocysteine</text>
        <dbReference type="Rhea" id="RHEA:21672"/>
        <dbReference type="Rhea" id="RHEA-COMP:12125"/>
        <dbReference type="Rhea" id="RHEA-COMP:12126"/>
        <dbReference type="ChEBI" id="CHEBI:57856"/>
        <dbReference type="ChEBI" id="CHEBI:59789"/>
        <dbReference type="ChEBI" id="CHEBI:90510"/>
        <dbReference type="ChEBI" id="CHEBI:90511"/>
        <dbReference type="EC" id="2.1.1.100"/>
    </reaction>
</comment>
<evidence type="ECO:0000256" key="8">
    <source>
        <dbReference type="ARBA" id="ARBA00022692"/>
    </source>
</evidence>
<dbReference type="EC" id="2.1.1.100" evidence="4 13"/>
<dbReference type="GO" id="GO:0004671">
    <property type="term" value="F:protein C-terminal S-isoprenylcysteine carboxyl O-methyltransferase activity"/>
    <property type="evidence" value="ECO:0007669"/>
    <property type="project" value="UniProtKB-EC"/>
</dbReference>
<keyword evidence="7 13" id="KW-0949">S-adenosyl-L-methionine</keyword>
<feature type="transmembrane region" description="Helical" evidence="13">
    <location>
        <begin position="127"/>
        <end position="144"/>
    </location>
</feature>
<proteinExistence type="inferred from homology"/>
<dbReference type="InterPro" id="IPR007269">
    <property type="entry name" value="ICMT_MeTrfase"/>
</dbReference>
<dbReference type="EMBL" id="MRZV01002437">
    <property type="protein sequence ID" value="PIK33708.1"/>
    <property type="molecule type" value="Genomic_DNA"/>
</dbReference>
<feature type="transmembrane region" description="Helical" evidence="13">
    <location>
        <begin position="70"/>
        <end position="90"/>
    </location>
</feature>
<evidence type="ECO:0000256" key="11">
    <source>
        <dbReference type="ARBA" id="ARBA00023572"/>
    </source>
</evidence>
<comment type="subcellular location">
    <subcellularLocation>
        <location evidence="13">Endoplasmic reticulum membrane</location>
        <topology evidence="13">Multi-pass membrane protein</topology>
    </subcellularLocation>
    <subcellularLocation>
        <location evidence="2">Membrane</location>
        <topology evidence="2">Multi-pass membrane protein</topology>
    </subcellularLocation>
</comment>
<comment type="similarity">
    <text evidence="3 13">Belongs to the class VI-like SAM-binding methyltransferase superfamily. Isoprenylcysteine carboxyl methyltransferase family.</text>
</comment>
<dbReference type="PANTHER" id="PTHR12714:SF9">
    <property type="entry name" value="PROTEIN-S-ISOPRENYLCYSTEINE O-METHYLTRANSFERASE"/>
    <property type="match status" value="1"/>
</dbReference>
<accession>A0A2G8JD85</accession>
<dbReference type="Gene3D" id="1.20.120.1630">
    <property type="match status" value="1"/>
</dbReference>
<keyword evidence="8 13" id="KW-0812">Transmembrane</keyword>
<organism evidence="14 15">
    <name type="scientific">Stichopus japonicus</name>
    <name type="common">Sea cucumber</name>
    <dbReference type="NCBI Taxonomy" id="307972"/>
    <lineage>
        <taxon>Eukaryota</taxon>
        <taxon>Metazoa</taxon>
        <taxon>Echinodermata</taxon>
        <taxon>Eleutherozoa</taxon>
        <taxon>Echinozoa</taxon>
        <taxon>Holothuroidea</taxon>
        <taxon>Aspidochirotacea</taxon>
        <taxon>Aspidochirotida</taxon>
        <taxon>Stichopodidae</taxon>
        <taxon>Apostichopus</taxon>
    </lineage>
</organism>
<feature type="transmembrane region" description="Helical" evidence="13">
    <location>
        <begin position="218"/>
        <end position="241"/>
    </location>
</feature>
<name>A0A2G8JD85_STIJA</name>
<evidence type="ECO:0000256" key="7">
    <source>
        <dbReference type="ARBA" id="ARBA00022691"/>
    </source>
</evidence>
<sequence>MAIPPEASLSLRWFFIGNSVLFLHYLLVFLWNANNKNLSNHMLLLFAFALINFITILLRYRRRREHRLMSLQALFLGIVFGGGTILSLGHLPVAGFGWYLCVLSFFHFSEFIFTALYQYPSLTVESFLLNHSFAYAIAAFSSWMEFFLELYFFPSIKCWPIMLVGLVLCLTGEFMRKIAMLTAGRSFNHYIQMTKDEDHHLVTHGIYAWSRHPSYVGWFYWSVGTQILLCNPLCLFAYTFASWRFFKERVEDEEITLVHFFGESYLKYQRQVGTKLPFIKGYRMEL</sequence>
<comment type="caution">
    <text evidence="14">The sequence shown here is derived from an EMBL/GenBank/DDBJ whole genome shotgun (WGS) entry which is preliminary data.</text>
</comment>
<evidence type="ECO:0000313" key="14">
    <source>
        <dbReference type="EMBL" id="PIK33708.1"/>
    </source>
</evidence>
<dbReference type="InterPro" id="IPR025770">
    <property type="entry name" value="PPMT_MeTrfase"/>
</dbReference>
<dbReference type="AlphaFoldDB" id="A0A2G8JD85"/>
<evidence type="ECO:0000256" key="6">
    <source>
        <dbReference type="ARBA" id="ARBA00022679"/>
    </source>
</evidence>
<keyword evidence="6" id="KW-0808">Transferase</keyword>
<feature type="transmembrane region" description="Helical" evidence="13">
    <location>
        <begin position="12"/>
        <end position="32"/>
    </location>
</feature>
<keyword evidence="9 13" id="KW-1133">Transmembrane helix</keyword>
<dbReference type="OrthoDB" id="422086at2759"/>
<protein>
    <recommendedName>
        <fullName evidence="12 13">Protein-S-isoprenylcysteine O-methyltransferase</fullName>
        <ecNumber evidence="4 13">2.1.1.100</ecNumber>
    </recommendedName>
</protein>
<dbReference type="Proteomes" id="UP000230750">
    <property type="component" value="Unassembled WGS sequence"/>
</dbReference>
<keyword evidence="5 13" id="KW-0489">Methyltransferase</keyword>
<dbReference type="PANTHER" id="PTHR12714">
    <property type="entry name" value="PROTEIN-S ISOPRENYLCYSTEINE O-METHYLTRANSFERASE"/>
    <property type="match status" value="1"/>
</dbReference>
<evidence type="ECO:0000313" key="15">
    <source>
        <dbReference type="Proteomes" id="UP000230750"/>
    </source>
</evidence>
<dbReference type="GO" id="GO:0005789">
    <property type="term" value="C:endoplasmic reticulum membrane"/>
    <property type="evidence" value="ECO:0007669"/>
    <property type="project" value="UniProtKB-SubCell"/>
</dbReference>
<dbReference type="GO" id="GO:0032259">
    <property type="term" value="P:methylation"/>
    <property type="evidence" value="ECO:0007669"/>
    <property type="project" value="UniProtKB-KW"/>
</dbReference>
<feature type="transmembrane region" description="Helical" evidence="13">
    <location>
        <begin position="96"/>
        <end position="115"/>
    </location>
</feature>
<comment type="function">
    <text evidence="11">Catalyzes the post-translational methylation of isoprenylated C-terminal cysteine residues.</text>
</comment>
<feature type="transmembrane region" description="Helical" evidence="13">
    <location>
        <begin position="150"/>
        <end position="170"/>
    </location>
</feature>
<evidence type="ECO:0000256" key="5">
    <source>
        <dbReference type="ARBA" id="ARBA00022603"/>
    </source>
</evidence>
<evidence type="ECO:0000256" key="1">
    <source>
        <dbReference type="ARBA" id="ARBA00001450"/>
    </source>
</evidence>
<gene>
    <name evidence="14" type="ORF">BSL78_29477</name>
</gene>
<reference evidence="14 15" key="1">
    <citation type="journal article" date="2017" name="PLoS Biol.">
        <title>The sea cucumber genome provides insights into morphological evolution and visceral regeneration.</title>
        <authorList>
            <person name="Zhang X."/>
            <person name="Sun L."/>
            <person name="Yuan J."/>
            <person name="Sun Y."/>
            <person name="Gao Y."/>
            <person name="Zhang L."/>
            <person name="Li S."/>
            <person name="Dai H."/>
            <person name="Hamel J.F."/>
            <person name="Liu C."/>
            <person name="Yu Y."/>
            <person name="Liu S."/>
            <person name="Lin W."/>
            <person name="Guo K."/>
            <person name="Jin S."/>
            <person name="Xu P."/>
            <person name="Storey K.B."/>
            <person name="Huan P."/>
            <person name="Zhang T."/>
            <person name="Zhou Y."/>
            <person name="Zhang J."/>
            <person name="Lin C."/>
            <person name="Li X."/>
            <person name="Xing L."/>
            <person name="Huo D."/>
            <person name="Sun M."/>
            <person name="Wang L."/>
            <person name="Mercier A."/>
            <person name="Li F."/>
            <person name="Yang H."/>
            <person name="Xiang J."/>
        </authorList>
    </citation>
    <scope>NUCLEOTIDE SEQUENCE [LARGE SCALE GENOMIC DNA]</scope>
    <source>
        <strain evidence="14">Shaxun</strain>
        <tissue evidence="14">Muscle</tissue>
    </source>
</reference>
<evidence type="ECO:0000256" key="10">
    <source>
        <dbReference type="ARBA" id="ARBA00023136"/>
    </source>
</evidence>
<evidence type="ECO:0000256" key="12">
    <source>
        <dbReference type="ARBA" id="ARBA00023656"/>
    </source>
</evidence>
<evidence type="ECO:0000256" key="2">
    <source>
        <dbReference type="ARBA" id="ARBA00004141"/>
    </source>
</evidence>
<dbReference type="STRING" id="307972.A0A2G8JD85"/>
<feature type="transmembrane region" description="Helical" evidence="13">
    <location>
        <begin position="38"/>
        <end position="58"/>
    </location>
</feature>
<keyword evidence="13" id="KW-0256">Endoplasmic reticulum</keyword>
<dbReference type="PROSITE" id="PS51564">
    <property type="entry name" value="SAM_ICMT"/>
    <property type="match status" value="1"/>
</dbReference>
<keyword evidence="10 13" id="KW-0472">Membrane</keyword>
<evidence type="ECO:0000256" key="13">
    <source>
        <dbReference type="RuleBase" id="RU362022"/>
    </source>
</evidence>
<evidence type="ECO:0000256" key="4">
    <source>
        <dbReference type="ARBA" id="ARBA00012151"/>
    </source>
</evidence>
<evidence type="ECO:0000256" key="3">
    <source>
        <dbReference type="ARBA" id="ARBA00009140"/>
    </source>
</evidence>
<evidence type="ECO:0000256" key="9">
    <source>
        <dbReference type="ARBA" id="ARBA00022989"/>
    </source>
</evidence>
<dbReference type="Pfam" id="PF04140">
    <property type="entry name" value="ICMT"/>
    <property type="match status" value="1"/>
</dbReference>
<keyword evidence="15" id="KW-1185">Reference proteome</keyword>